<evidence type="ECO:0000313" key="1">
    <source>
        <dbReference type="EMBL" id="CTQ48694.1"/>
    </source>
</evidence>
<dbReference type="STRING" id="420998.JDO7802_00698"/>
<sequence>MQLDRLMVKTMTRIARTGIAGLRAPSPAEGNAPAKAVKGDLRGSGSWANEWAGARSAIARAKAIAKPAKARTDKGAMSADPIPEGTITARPLMSTRDVKLHNWILDRLEAEAPCCTLHVGVALHSFLTAATAHDGFDPLNGLAADMLIVDETGQPIAAIIRENTPNPSRHLLLIDALLDADIPIVDIPVRPSLATLWQAISETLPKA</sequence>
<keyword evidence="2" id="KW-1185">Reference proteome</keyword>
<gene>
    <name evidence="1" type="ORF">JDO7802_00698</name>
</gene>
<accession>A0A0M6YFI8</accession>
<dbReference type="AlphaFoldDB" id="A0A0M6YFI8"/>
<organism evidence="1 2">
    <name type="scientific">Jannaschia donghaensis</name>
    <dbReference type="NCBI Taxonomy" id="420998"/>
    <lineage>
        <taxon>Bacteria</taxon>
        <taxon>Pseudomonadati</taxon>
        <taxon>Pseudomonadota</taxon>
        <taxon>Alphaproteobacteria</taxon>
        <taxon>Rhodobacterales</taxon>
        <taxon>Roseobacteraceae</taxon>
        <taxon>Jannaschia</taxon>
    </lineage>
</organism>
<evidence type="ECO:0000313" key="2">
    <source>
        <dbReference type="Proteomes" id="UP000049222"/>
    </source>
</evidence>
<reference evidence="1 2" key="1">
    <citation type="submission" date="2015-07" db="EMBL/GenBank/DDBJ databases">
        <authorList>
            <person name="Noorani M."/>
        </authorList>
    </citation>
    <scope>NUCLEOTIDE SEQUENCE [LARGE SCALE GENOMIC DNA]</scope>
    <source>
        <strain evidence="1 2">CECT 7802</strain>
    </source>
</reference>
<dbReference type="OrthoDB" id="7658332at2"/>
<proteinExistence type="predicted"/>
<name>A0A0M6YFI8_9RHOB</name>
<dbReference type="EMBL" id="CXSU01000005">
    <property type="protein sequence ID" value="CTQ48694.1"/>
    <property type="molecule type" value="Genomic_DNA"/>
</dbReference>
<protein>
    <submittedName>
        <fullName evidence="1">Uncharacterized protein</fullName>
    </submittedName>
</protein>
<dbReference type="Proteomes" id="UP000049222">
    <property type="component" value="Unassembled WGS sequence"/>
</dbReference>